<dbReference type="Gene3D" id="1.10.150.250">
    <property type="entry name" value="Flavinator of succinate dehydrogenase"/>
    <property type="match status" value="1"/>
</dbReference>
<proteinExistence type="inferred from homology"/>
<evidence type="ECO:0000256" key="3">
    <source>
        <dbReference type="ARBA" id="ARBA00008571"/>
    </source>
</evidence>
<dbReference type="InterPro" id="IPR050531">
    <property type="entry name" value="SdhE_FAD_assembly_factor"/>
</dbReference>
<comment type="caution">
    <text evidence="7">The sequence shown here is derived from an EMBL/GenBank/DDBJ whole genome shotgun (WGS) entry which is preliminary data.</text>
</comment>
<comment type="function">
    <text evidence="1">An FAD assembly protein, which accelerates covalent attachment of the cofactor into other proteins. Plays an essential role in the assembly of succinate dehydrogenase (SDH, respiratory complex II), an enzyme complex that is a component of both the tricarboxylic acid cycle and the electron transport chain, and which couples the oxidation of succinate to fumarate with the reduction of ubiquinone (coenzyme Q) to ubiquinol. Required for flavinylation (covalent attachment of FAD) of the flavoprotein subunit SdhA of SDH and other flavinylated proteins as well.</text>
</comment>
<dbReference type="SUPFAM" id="SSF109910">
    <property type="entry name" value="YgfY-like"/>
    <property type="match status" value="1"/>
</dbReference>
<dbReference type="PANTHER" id="PTHR39585">
    <property type="entry name" value="FAD ASSEMBLY FACTOR SDHE"/>
    <property type="match status" value="1"/>
</dbReference>
<dbReference type="RefSeq" id="WP_263544748.1">
    <property type="nucleotide sequence ID" value="NZ_JAOVZO020000015.1"/>
</dbReference>
<dbReference type="EMBL" id="JAOVZO020000015">
    <property type="protein sequence ID" value="MDC8013061.1"/>
    <property type="molecule type" value="Genomic_DNA"/>
</dbReference>
<comment type="similarity">
    <text evidence="3">Belongs to the SdhE FAD assembly factor family.</text>
</comment>
<keyword evidence="6" id="KW-0143">Chaperone</keyword>
<dbReference type="GO" id="GO:0006105">
    <property type="term" value="P:succinate metabolic process"/>
    <property type="evidence" value="ECO:0007669"/>
    <property type="project" value="TreeGrafter"/>
</dbReference>
<protein>
    <recommendedName>
        <fullName evidence="4">FAD assembly factor SdhE</fullName>
    </recommendedName>
</protein>
<keyword evidence="5" id="KW-0963">Cytoplasm</keyword>
<dbReference type="PANTHER" id="PTHR39585:SF1">
    <property type="entry name" value="FAD ASSEMBLY FACTOR SDHE"/>
    <property type="match status" value="1"/>
</dbReference>
<sequence length="83" mass="9923">MTDASQINRLRWRCRRGTRELDALVGWWLNARYAQADEETQRAFAELLDVQDPDLWNWLVGREAPPRADWRRIVDEIRASDRV</sequence>
<evidence type="ECO:0000256" key="1">
    <source>
        <dbReference type="ARBA" id="ARBA00003135"/>
    </source>
</evidence>
<dbReference type="InterPro" id="IPR036714">
    <property type="entry name" value="SDH_sf"/>
</dbReference>
<evidence type="ECO:0000313" key="7">
    <source>
        <dbReference type="EMBL" id="MDC8013061.1"/>
    </source>
</evidence>
<name>A0A9X4BHM8_9GAMM</name>
<accession>A0A9X4BHM8</accession>
<gene>
    <name evidence="7" type="ORF">OD750_010940</name>
</gene>
<dbReference type="GO" id="GO:0005737">
    <property type="term" value="C:cytoplasm"/>
    <property type="evidence" value="ECO:0007669"/>
    <property type="project" value="UniProtKB-SubCell"/>
</dbReference>
<evidence type="ECO:0000313" key="8">
    <source>
        <dbReference type="Proteomes" id="UP001139971"/>
    </source>
</evidence>
<dbReference type="AlphaFoldDB" id="A0A9X4BHM8"/>
<evidence type="ECO:0000256" key="2">
    <source>
        <dbReference type="ARBA" id="ARBA00004496"/>
    </source>
</evidence>
<evidence type="ECO:0000256" key="4">
    <source>
        <dbReference type="ARBA" id="ARBA00019418"/>
    </source>
</evidence>
<organism evidence="7 8">
    <name type="scientific">Tahibacter soli</name>
    <dbReference type="NCBI Taxonomy" id="2983605"/>
    <lineage>
        <taxon>Bacteria</taxon>
        <taxon>Pseudomonadati</taxon>
        <taxon>Pseudomonadota</taxon>
        <taxon>Gammaproteobacteria</taxon>
        <taxon>Lysobacterales</taxon>
        <taxon>Rhodanobacteraceae</taxon>
        <taxon>Tahibacter</taxon>
    </lineage>
</organism>
<evidence type="ECO:0000256" key="6">
    <source>
        <dbReference type="ARBA" id="ARBA00023186"/>
    </source>
</evidence>
<dbReference type="Proteomes" id="UP001139971">
    <property type="component" value="Unassembled WGS sequence"/>
</dbReference>
<comment type="subcellular location">
    <subcellularLocation>
        <location evidence="2">Cytoplasm</location>
    </subcellularLocation>
</comment>
<dbReference type="Pfam" id="PF03937">
    <property type="entry name" value="Sdh5"/>
    <property type="match status" value="1"/>
</dbReference>
<evidence type="ECO:0000256" key="5">
    <source>
        <dbReference type="ARBA" id="ARBA00022490"/>
    </source>
</evidence>
<reference evidence="7" key="1">
    <citation type="submission" date="2023-02" db="EMBL/GenBank/DDBJ databases">
        <title>Tahibacter soli sp. nov. isolated from soil.</title>
        <authorList>
            <person name="Baek J.H."/>
            <person name="Lee J.K."/>
            <person name="Choi D.G."/>
            <person name="Jeon C.O."/>
        </authorList>
    </citation>
    <scope>NUCLEOTIDE SEQUENCE</scope>
    <source>
        <strain evidence="7">BL</strain>
    </source>
</reference>
<keyword evidence="8" id="KW-1185">Reference proteome</keyword>
<dbReference type="InterPro" id="IPR005631">
    <property type="entry name" value="SDH"/>
</dbReference>